<keyword evidence="2" id="KW-1185">Reference proteome</keyword>
<dbReference type="Proteomes" id="UP000006882">
    <property type="component" value="Chromosome G8"/>
</dbReference>
<proteinExistence type="predicted"/>
<dbReference type="AlphaFoldDB" id="M5XB04"/>
<reference evidence="1 2" key="1">
    <citation type="journal article" date="2013" name="Nat. Genet.">
        <title>The high-quality draft genome of peach (Prunus persica) identifies unique patterns of genetic diversity, domestication and genome evolution.</title>
        <authorList>
            <consortium name="International Peach Genome Initiative"/>
            <person name="Verde I."/>
            <person name="Abbott A.G."/>
            <person name="Scalabrin S."/>
            <person name="Jung S."/>
            <person name="Shu S."/>
            <person name="Marroni F."/>
            <person name="Zhebentyayeva T."/>
            <person name="Dettori M.T."/>
            <person name="Grimwood J."/>
            <person name="Cattonaro F."/>
            <person name="Zuccolo A."/>
            <person name="Rossini L."/>
            <person name="Jenkins J."/>
            <person name="Vendramin E."/>
            <person name="Meisel L.A."/>
            <person name="Decroocq V."/>
            <person name="Sosinski B."/>
            <person name="Prochnik S."/>
            <person name="Mitros T."/>
            <person name="Policriti A."/>
            <person name="Cipriani G."/>
            <person name="Dondini L."/>
            <person name="Ficklin S."/>
            <person name="Goodstein D.M."/>
            <person name="Xuan P."/>
            <person name="Del Fabbro C."/>
            <person name="Aramini V."/>
            <person name="Copetti D."/>
            <person name="Gonzalez S."/>
            <person name="Horner D.S."/>
            <person name="Falchi R."/>
            <person name="Lucas S."/>
            <person name="Mica E."/>
            <person name="Maldonado J."/>
            <person name="Lazzari B."/>
            <person name="Bielenberg D."/>
            <person name="Pirona R."/>
            <person name="Miculan M."/>
            <person name="Barakat A."/>
            <person name="Testolin R."/>
            <person name="Stella A."/>
            <person name="Tartarini S."/>
            <person name="Tonutti P."/>
            <person name="Arus P."/>
            <person name="Orellana A."/>
            <person name="Wells C."/>
            <person name="Main D."/>
            <person name="Vizzotto G."/>
            <person name="Silva H."/>
            <person name="Salamini F."/>
            <person name="Schmutz J."/>
            <person name="Morgante M."/>
            <person name="Rokhsar D.S."/>
        </authorList>
    </citation>
    <scope>NUCLEOTIDE SEQUENCE [LARGE SCALE GENOMIC DNA]</scope>
    <source>
        <strain evidence="2">cv. Nemared</strain>
    </source>
</reference>
<dbReference type="HOGENOM" id="CLU_2137815_0_0_1"/>
<evidence type="ECO:0000313" key="2">
    <source>
        <dbReference type="Proteomes" id="UP000006882"/>
    </source>
</evidence>
<organism evidence="1 2">
    <name type="scientific">Prunus persica</name>
    <name type="common">Peach</name>
    <name type="synonym">Amygdalus persica</name>
    <dbReference type="NCBI Taxonomy" id="3760"/>
    <lineage>
        <taxon>Eukaryota</taxon>
        <taxon>Viridiplantae</taxon>
        <taxon>Streptophyta</taxon>
        <taxon>Embryophyta</taxon>
        <taxon>Tracheophyta</taxon>
        <taxon>Spermatophyta</taxon>
        <taxon>Magnoliopsida</taxon>
        <taxon>eudicotyledons</taxon>
        <taxon>Gunneridae</taxon>
        <taxon>Pentapetalae</taxon>
        <taxon>rosids</taxon>
        <taxon>fabids</taxon>
        <taxon>Rosales</taxon>
        <taxon>Rosaceae</taxon>
        <taxon>Amygdaloideae</taxon>
        <taxon>Amygdaleae</taxon>
        <taxon>Prunus</taxon>
    </lineage>
</organism>
<accession>M5XB04</accession>
<sequence length="113" mass="12380">MKLAKYKMGQPMAKYEPKHRGKGAKGSPKALHRGISGRQGRLNHQLPLSILFHCCSILSKLSLKRPIASNNLGDFGNNVSLPLVKLLHLLIDIRSLLLHLAGNLDLFPHGGTT</sequence>
<protein>
    <submittedName>
        <fullName evidence="1">Uncharacterized protein</fullName>
    </submittedName>
</protein>
<dbReference type="EMBL" id="CM007658">
    <property type="protein sequence ID" value="ONH90514.1"/>
    <property type="molecule type" value="Genomic_DNA"/>
</dbReference>
<dbReference type="Gramene" id="ONH90514">
    <property type="protein sequence ID" value="ONH90514"/>
    <property type="gene ID" value="PRUPE_8G058400"/>
</dbReference>
<gene>
    <name evidence="1" type="ORF">PRUPE_8G058400</name>
</gene>
<name>M5XB04_PRUPE</name>
<evidence type="ECO:0000313" key="1">
    <source>
        <dbReference type="EMBL" id="ONH90514.1"/>
    </source>
</evidence>